<dbReference type="AlphaFoldDB" id="Q2RR02"/>
<protein>
    <submittedName>
        <fullName evidence="2">Hemerythrin HHE cation binding region</fullName>
    </submittedName>
</protein>
<dbReference type="HOGENOM" id="CLU_1608839_0_0_5"/>
<name>Q2RR02_RHORT</name>
<dbReference type="InterPro" id="IPR012312">
    <property type="entry name" value="Hemerythrin-like"/>
</dbReference>
<dbReference type="KEGG" id="rru:Rru_A2646"/>
<accession>Q2RR02</accession>
<dbReference type="RefSeq" id="WP_011390396.1">
    <property type="nucleotide sequence ID" value="NC_007643.1"/>
</dbReference>
<gene>
    <name evidence="2" type="ordered locus">Rru_A2646</name>
</gene>
<evidence type="ECO:0000313" key="2">
    <source>
        <dbReference type="EMBL" id="ABC23443.1"/>
    </source>
</evidence>
<dbReference type="Gene3D" id="1.20.120.520">
    <property type="entry name" value="nmb1532 protein domain like"/>
    <property type="match status" value="1"/>
</dbReference>
<evidence type="ECO:0000259" key="1">
    <source>
        <dbReference type="Pfam" id="PF01814"/>
    </source>
</evidence>
<dbReference type="EnsemblBacteria" id="ABC23443">
    <property type="protein sequence ID" value="ABC23443"/>
    <property type="gene ID" value="Rru_A2646"/>
</dbReference>
<keyword evidence="3" id="KW-1185">Reference proteome</keyword>
<sequence length="168" mass="18075">MSGFFSGTATGSGLHDDHQSTLKALGALEVVLTPRKPPVLDEAIRAVLGETARVLEEDVTLHFAFEETHLFPRIAASGSCGMVEILRSEHDDIRPMAIDLRARILGVLEAGVIGEAAWQDLRLRAGELIAREVFHIQKEEMGLLAALAQVLDDSDDQALAALRGAARG</sequence>
<dbReference type="PATRIC" id="fig|269796.9.peg.2753"/>
<dbReference type="eggNOG" id="ENOG5032VY8">
    <property type="taxonomic scope" value="Bacteria"/>
</dbReference>
<dbReference type="EMBL" id="CP000230">
    <property type="protein sequence ID" value="ABC23443.1"/>
    <property type="molecule type" value="Genomic_DNA"/>
</dbReference>
<reference evidence="2 3" key="1">
    <citation type="journal article" date="2011" name="Stand. Genomic Sci.">
        <title>Complete genome sequence of Rhodospirillum rubrum type strain (S1).</title>
        <authorList>
            <person name="Munk A.C."/>
            <person name="Copeland A."/>
            <person name="Lucas S."/>
            <person name="Lapidus A."/>
            <person name="Del Rio T.G."/>
            <person name="Barry K."/>
            <person name="Detter J.C."/>
            <person name="Hammon N."/>
            <person name="Israni S."/>
            <person name="Pitluck S."/>
            <person name="Brettin T."/>
            <person name="Bruce D."/>
            <person name="Han C."/>
            <person name="Tapia R."/>
            <person name="Gilna P."/>
            <person name="Schmutz J."/>
            <person name="Larimer F."/>
            <person name="Land M."/>
            <person name="Kyrpides N.C."/>
            <person name="Mavromatis K."/>
            <person name="Richardson P."/>
            <person name="Rohde M."/>
            <person name="Goker M."/>
            <person name="Klenk H.P."/>
            <person name="Zhang Y."/>
            <person name="Roberts G.P."/>
            <person name="Reslewic S."/>
            <person name="Schwartz D.C."/>
        </authorList>
    </citation>
    <scope>NUCLEOTIDE SEQUENCE [LARGE SCALE GENOMIC DNA]</scope>
    <source>
        <strain evidence="3">ATCC 11170 / ATH 1.1.1 / DSM 467 / LMG 4362 / NCIMB 8255 / S1</strain>
    </source>
</reference>
<dbReference type="Proteomes" id="UP000001929">
    <property type="component" value="Chromosome"/>
</dbReference>
<dbReference type="STRING" id="269796.Rru_A2646"/>
<dbReference type="Pfam" id="PF01814">
    <property type="entry name" value="Hemerythrin"/>
    <property type="match status" value="1"/>
</dbReference>
<proteinExistence type="predicted"/>
<organism evidence="2 3">
    <name type="scientific">Rhodospirillum rubrum (strain ATCC 11170 / ATH 1.1.1 / DSM 467 / LMG 4362 / NCIMB 8255 / S1)</name>
    <dbReference type="NCBI Taxonomy" id="269796"/>
    <lineage>
        <taxon>Bacteria</taxon>
        <taxon>Pseudomonadati</taxon>
        <taxon>Pseudomonadota</taxon>
        <taxon>Alphaproteobacteria</taxon>
        <taxon>Rhodospirillales</taxon>
        <taxon>Rhodospirillaceae</taxon>
        <taxon>Rhodospirillum</taxon>
    </lineage>
</organism>
<evidence type="ECO:0000313" key="3">
    <source>
        <dbReference type="Proteomes" id="UP000001929"/>
    </source>
</evidence>
<feature type="domain" description="Hemerythrin-like" evidence="1">
    <location>
        <begin position="14"/>
        <end position="146"/>
    </location>
</feature>